<dbReference type="PANTHER" id="PTHR42695">
    <property type="entry name" value="GLUTAMINE AMIDOTRANSFERASE YLR126C-RELATED"/>
    <property type="match status" value="1"/>
</dbReference>
<sequence length="235" mass="26306">MKPLYIISHVACSRPGYFCEYLDSRNVDYVRVSIESGESLPTPDSLSGLVLLGAPISVNSDQPWIEREMALVRSCAERGIPVFGICFGGQLISKAFGGRVFPSSTIQIGWHPVAVAAQRHALFNGTRLPDRFDAFEWHEESFSLPPGAVPLFNGDEAGNQGFLYKSCLAVQFHPEVTAEIIEEWAARYEACVDKPTEGIQDYREMLLDVDTKLAAMRQMTDLLFEWLIERSRQIS</sequence>
<dbReference type="PANTHER" id="PTHR42695:SF5">
    <property type="entry name" value="GLUTAMINE AMIDOTRANSFERASE YLR126C-RELATED"/>
    <property type="match status" value="1"/>
</dbReference>
<dbReference type="Proteomes" id="UP000317355">
    <property type="component" value="Unassembled WGS sequence"/>
</dbReference>
<dbReference type="EMBL" id="VMRY01000001">
    <property type="protein sequence ID" value="TVT60180.1"/>
    <property type="molecule type" value="Genomic_DNA"/>
</dbReference>
<gene>
    <name evidence="2" type="ORF">FHK82_00265</name>
</gene>
<keyword evidence="2" id="KW-0808">Transferase</keyword>
<evidence type="ECO:0000313" key="3">
    <source>
        <dbReference type="Proteomes" id="UP000317355"/>
    </source>
</evidence>
<accession>A0A558DGN0</accession>
<evidence type="ECO:0000313" key="2">
    <source>
        <dbReference type="EMBL" id="TVT60180.1"/>
    </source>
</evidence>
<dbReference type="InterPro" id="IPR029062">
    <property type="entry name" value="Class_I_gatase-like"/>
</dbReference>
<organism evidence="2 3">
    <name type="scientific">Sedimenticola thiotaurini</name>
    <dbReference type="NCBI Taxonomy" id="1543721"/>
    <lineage>
        <taxon>Bacteria</taxon>
        <taxon>Pseudomonadati</taxon>
        <taxon>Pseudomonadota</taxon>
        <taxon>Gammaproteobacteria</taxon>
        <taxon>Chromatiales</taxon>
        <taxon>Sedimenticolaceae</taxon>
        <taxon>Sedimenticola</taxon>
    </lineage>
</organism>
<dbReference type="GO" id="GO:0016740">
    <property type="term" value="F:transferase activity"/>
    <property type="evidence" value="ECO:0007669"/>
    <property type="project" value="UniProtKB-KW"/>
</dbReference>
<feature type="domain" description="Glutamine amidotransferase" evidence="1">
    <location>
        <begin position="30"/>
        <end position="178"/>
    </location>
</feature>
<evidence type="ECO:0000259" key="1">
    <source>
        <dbReference type="Pfam" id="PF00117"/>
    </source>
</evidence>
<keyword evidence="2" id="KW-0315">Glutamine amidotransferase</keyword>
<dbReference type="CDD" id="cd01741">
    <property type="entry name" value="GATase1_1"/>
    <property type="match status" value="1"/>
</dbReference>
<dbReference type="Pfam" id="PF00117">
    <property type="entry name" value="GATase"/>
    <property type="match status" value="1"/>
</dbReference>
<dbReference type="SUPFAM" id="SSF52317">
    <property type="entry name" value="Class I glutamine amidotransferase-like"/>
    <property type="match status" value="1"/>
</dbReference>
<dbReference type="GO" id="GO:0005829">
    <property type="term" value="C:cytosol"/>
    <property type="evidence" value="ECO:0007669"/>
    <property type="project" value="TreeGrafter"/>
</dbReference>
<reference evidence="2 3" key="1">
    <citation type="submission" date="2019-07" db="EMBL/GenBank/DDBJ databases">
        <title>The pathways for chlorine oxyanion respiration interact through the shared metabolite chlorate.</title>
        <authorList>
            <person name="Barnum T.P."/>
            <person name="Cheng Y."/>
            <person name="Hill K.A."/>
            <person name="Lucas L.N."/>
            <person name="Carlson H.K."/>
            <person name="Coates J.D."/>
        </authorList>
    </citation>
    <scope>NUCLEOTIDE SEQUENCE [LARGE SCALE GENOMIC DNA]</scope>
    <source>
        <strain evidence="2">BK-3</strain>
    </source>
</reference>
<name>A0A558DGN0_9GAMM</name>
<comment type="caution">
    <text evidence="2">The sequence shown here is derived from an EMBL/GenBank/DDBJ whole genome shotgun (WGS) entry which is preliminary data.</text>
</comment>
<dbReference type="AlphaFoldDB" id="A0A558DGN0"/>
<protein>
    <submittedName>
        <fullName evidence="2">Type 1 glutamine amidotransferase</fullName>
    </submittedName>
</protein>
<dbReference type="Gene3D" id="3.40.50.880">
    <property type="match status" value="1"/>
</dbReference>
<proteinExistence type="predicted"/>
<dbReference type="InterPro" id="IPR044992">
    <property type="entry name" value="ChyE-like"/>
</dbReference>
<dbReference type="InterPro" id="IPR017926">
    <property type="entry name" value="GATASE"/>
</dbReference>
<dbReference type="PROSITE" id="PS51273">
    <property type="entry name" value="GATASE_TYPE_1"/>
    <property type="match status" value="1"/>
</dbReference>